<dbReference type="Proteomes" id="UP001596425">
    <property type="component" value="Unassembled WGS sequence"/>
</dbReference>
<sequence length="823" mass="85963">MSNDSKDSDLTEVRPENETSQAFLNASKRNANDKGPADTRPDYVTSRLRYFDGEFLSTQDFIDEQNYHVDRQVRHEANLHAPGVLEGLDVTQAGDTSVSISPGSALDASGNQVLLSDEDGNGTPIEGYTVELPENASDGDYIVDLLFIETATDPQSGSEGDTRFTQDPKAVNGQGETMLAIGASLREGAVPLARVRVAGGVIDAIDTDSFSTGVRTQKYAGLRLPGKSGDAGTLRFENINENPEGYYPGDAGYPEADYRITLDQKLFLKQPSTGEETNIEIEKGALIFLDSPGDIWAHDYGQRILLQNNGVELLAKDKITLTTNNTGDPQSGSDDQESAIHALVAHASGNVGIGIGDDEPAARLEIKGDGESAALQVTASDGSALLTAGDGGADISVLVNAQGGISVSNTQIDTGGQLAIGKSSGAPSNPLEVYDENDNQLLAVSGGNGLQVYGTATVSDILTASGGFTVTGTATVSDTLTASGGLAVTGTATVSDTLTVNGEVAVAGVATASEYSFPASATPNDVPPVITARRVPAGQGNNNDVERSELILFASNDTNTSNGPDAITLRAPALRLQTYDDAHVSDIDNDAGCNDRLYISPNGKVVIGKEYFPENGSHWLEVWDPSQSDNALLVVGADLIRAFSNTVVTSDGKMSIGNGYNSGTLSNPLEVWGGDENNNTKLISVRDTEVNINSAIPLNAQGGINLTGESSLLGAWGQGSYIVGNNYQANSDGFIVVYLVASGKEQLSAVGEAGVDSNNLETRGVASVHRDTGGSNTVAVDKNSFMMPVRKSEYWKVSTSQDGDASGNPGSAAVTVKWIPFGN</sequence>
<keyword evidence="3" id="KW-1185">Reference proteome</keyword>
<dbReference type="RefSeq" id="WP_193193072.1">
    <property type="nucleotide sequence ID" value="NZ_JACZFR010000037.1"/>
</dbReference>
<accession>A0ABW1YH03</accession>
<reference evidence="3" key="1">
    <citation type="journal article" date="2019" name="Int. J. Syst. Evol. Microbiol.">
        <title>The Global Catalogue of Microorganisms (GCM) 10K type strain sequencing project: providing services to taxonomists for standard genome sequencing and annotation.</title>
        <authorList>
            <consortium name="The Broad Institute Genomics Platform"/>
            <consortium name="The Broad Institute Genome Sequencing Center for Infectious Disease"/>
            <person name="Wu L."/>
            <person name="Ma J."/>
        </authorList>
    </citation>
    <scope>NUCLEOTIDE SEQUENCE [LARGE SCALE GENOMIC DNA]</scope>
    <source>
        <strain evidence="3">CGMCC 1.13718</strain>
    </source>
</reference>
<comment type="caution">
    <text evidence="2">The sequence shown here is derived from an EMBL/GenBank/DDBJ whole genome shotgun (WGS) entry which is preliminary data.</text>
</comment>
<feature type="compositionally biased region" description="Polar residues" evidence="1">
    <location>
        <begin position="18"/>
        <end position="29"/>
    </location>
</feature>
<evidence type="ECO:0000313" key="3">
    <source>
        <dbReference type="Proteomes" id="UP001596425"/>
    </source>
</evidence>
<evidence type="ECO:0000256" key="1">
    <source>
        <dbReference type="SAM" id="MobiDB-lite"/>
    </source>
</evidence>
<evidence type="ECO:0000313" key="2">
    <source>
        <dbReference type="EMBL" id="MFC6631811.1"/>
    </source>
</evidence>
<proteinExistence type="predicted"/>
<dbReference type="EMBL" id="JBHSVR010000001">
    <property type="protein sequence ID" value="MFC6631811.1"/>
    <property type="molecule type" value="Genomic_DNA"/>
</dbReference>
<gene>
    <name evidence="2" type="ORF">ACFQBM_00885</name>
</gene>
<feature type="compositionally biased region" description="Basic and acidic residues" evidence="1">
    <location>
        <begin position="1"/>
        <end position="17"/>
    </location>
</feature>
<organism evidence="2 3">
    <name type="scientific">Microbulbifer taiwanensis</name>
    <dbReference type="NCBI Taxonomy" id="986746"/>
    <lineage>
        <taxon>Bacteria</taxon>
        <taxon>Pseudomonadati</taxon>
        <taxon>Pseudomonadota</taxon>
        <taxon>Gammaproteobacteria</taxon>
        <taxon>Cellvibrionales</taxon>
        <taxon>Microbulbiferaceae</taxon>
        <taxon>Microbulbifer</taxon>
    </lineage>
</organism>
<name>A0ABW1YH03_9GAMM</name>
<feature type="compositionally biased region" description="Basic and acidic residues" evidence="1">
    <location>
        <begin position="30"/>
        <end position="41"/>
    </location>
</feature>
<protein>
    <submittedName>
        <fullName evidence="2">Uncharacterized protein</fullName>
    </submittedName>
</protein>
<feature type="region of interest" description="Disordered" evidence="1">
    <location>
        <begin position="1"/>
        <end position="42"/>
    </location>
</feature>